<dbReference type="EMBL" id="JAWDJW010007051">
    <property type="protein sequence ID" value="KAK3062969.1"/>
    <property type="molecule type" value="Genomic_DNA"/>
</dbReference>
<dbReference type="Proteomes" id="UP001186974">
    <property type="component" value="Unassembled WGS sequence"/>
</dbReference>
<evidence type="ECO:0000313" key="1">
    <source>
        <dbReference type="EMBL" id="KAK3062969.1"/>
    </source>
</evidence>
<protein>
    <submittedName>
        <fullName evidence="1">Uncharacterized protein</fullName>
    </submittedName>
</protein>
<reference evidence="1" key="1">
    <citation type="submission" date="2024-09" db="EMBL/GenBank/DDBJ databases">
        <title>Black Yeasts Isolated from many extreme environments.</title>
        <authorList>
            <person name="Coleine C."/>
            <person name="Stajich J.E."/>
            <person name="Selbmann L."/>
        </authorList>
    </citation>
    <scope>NUCLEOTIDE SEQUENCE</scope>
    <source>
        <strain evidence="1">CCFEE 5737</strain>
    </source>
</reference>
<organism evidence="1 2">
    <name type="scientific">Coniosporium uncinatum</name>
    <dbReference type="NCBI Taxonomy" id="93489"/>
    <lineage>
        <taxon>Eukaryota</taxon>
        <taxon>Fungi</taxon>
        <taxon>Dikarya</taxon>
        <taxon>Ascomycota</taxon>
        <taxon>Pezizomycotina</taxon>
        <taxon>Dothideomycetes</taxon>
        <taxon>Dothideomycetes incertae sedis</taxon>
        <taxon>Coniosporium</taxon>
    </lineage>
</organism>
<gene>
    <name evidence="1" type="ORF">LTS18_003016</name>
</gene>
<sequence length="444" mass="47542">MESLLYIALLALSISNGAVAQGGAAAKNYAGAPGYPTAADWSSLNSSTNGQLIQYIPLYSVCYGSRYNATACAGFVKDSLTFKLNSIQDPALIETPYWAGTACPLPRIPPSGALPDSDCNQGNYPDYVLAAKNKEDIASGIKFAAKHDIRVIIKNTGHDFLGRSVGYGSFSIWTHNLDGVQWADDWHPTTNITSLRRRQTTKQAAITYGAGMLWGQVIEEAKKHGHIVISGADPSVGAAGGWPQGGGHGPHSNQYGLGADNMLEAEVVTPTGDFLIANENSNPDLFWALRGGGGGTYGIVTRMTMKTYPDPGSSYALIRIAPKAIGNYSHYLDALAYYFAITSQLTDFGLSGYPFLTHGGYTANLGAPGKTAKQLETFLGPLRTKLRSMGDVNIIARPYDVKNGTKSTCKKRFHTRAQPAVPDITNINIFNATHNIAIGPDYSF</sequence>
<proteinExistence type="predicted"/>
<accession>A0ACC3D7K0</accession>
<name>A0ACC3D7K0_9PEZI</name>
<feature type="non-terminal residue" evidence="1">
    <location>
        <position position="444"/>
    </location>
</feature>
<comment type="caution">
    <text evidence="1">The sequence shown here is derived from an EMBL/GenBank/DDBJ whole genome shotgun (WGS) entry which is preliminary data.</text>
</comment>
<evidence type="ECO:0000313" key="2">
    <source>
        <dbReference type="Proteomes" id="UP001186974"/>
    </source>
</evidence>
<keyword evidence="2" id="KW-1185">Reference proteome</keyword>